<evidence type="ECO:0000259" key="1">
    <source>
        <dbReference type="Pfam" id="PF12728"/>
    </source>
</evidence>
<proteinExistence type="predicted"/>
<evidence type="ECO:0000313" key="3">
    <source>
        <dbReference type="Proteomes" id="UP000273158"/>
    </source>
</evidence>
<organism evidence="2 3">
    <name type="scientific">Microbacterium telephonicum</name>
    <dbReference type="NCBI Taxonomy" id="1714841"/>
    <lineage>
        <taxon>Bacteria</taxon>
        <taxon>Bacillati</taxon>
        <taxon>Actinomycetota</taxon>
        <taxon>Actinomycetes</taxon>
        <taxon>Micrococcales</taxon>
        <taxon>Microbacteriaceae</taxon>
        <taxon>Microbacterium</taxon>
    </lineage>
</organism>
<dbReference type="Proteomes" id="UP000273158">
    <property type="component" value="Unassembled WGS sequence"/>
</dbReference>
<accession>A0A498BW90</accession>
<dbReference type="InterPro" id="IPR041657">
    <property type="entry name" value="HTH_17"/>
</dbReference>
<dbReference type="AlphaFoldDB" id="A0A498BW90"/>
<name>A0A498BW90_9MICO</name>
<comment type="caution">
    <text evidence="2">The sequence shown here is derived from an EMBL/GenBank/DDBJ whole genome shotgun (WGS) entry which is preliminary data.</text>
</comment>
<evidence type="ECO:0000313" key="2">
    <source>
        <dbReference type="EMBL" id="RLK47652.1"/>
    </source>
</evidence>
<dbReference type="Pfam" id="PF12728">
    <property type="entry name" value="HTH_17"/>
    <property type="match status" value="1"/>
</dbReference>
<gene>
    <name evidence="2" type="ORF">C7474_2247</name>
</gene>
<dbReference type="EMBL" id="RCDB01000003">
    <property type="protein sequence ID" value="RLK47652.1"/>
    <property type="molecule type" value="Genomic_DNA"/>
</dbReference>
<feature type="domain" description="Helix-turn-helix" evidence="1">
    <location>
        <begin position="7"/>
        <end position="54"/>
    </location>
</feature>
<keyword evidence="3" id="KW-1185">Reference proteome</keyword>
<protein>
    <submittedName>
        <fullName evidence="2">Helix-turn-helix protein</fullName>
    </submittedName>
</protein>
<reference evidence="2 3" key="1">
    <citation type="journal article" date="2015" name="Stand. Genomic Sci.">
        <title>Genomic Encyclopedia of Bacterial and Archaeal Type Strains, Phase III: the genomes of soil and plant-associated and newly described type strains.</title>
        <authorList>
            <person name="Whitman W.B."/>
            <person name="Woyke T."/>
            <person name="Klenk H.P."/>
            <person name="Zhou Y."/>
            <person name="Lilburn T.G."/>
            <person name="Beck B.J."/>
            <person name="De Vos P."/>
            <person name="Vandamme P."/>
            <person name="Eisen J.A."/>
            <person name="Garrity G."/>
            <person name="Hugenholtz P."/>
            <person name="Kyrpides N.C."/>
        </authorList>
    </citation>
    <scope>NUCLEOTIDE SEQUENCE [LARGE SCALE GENOMIC DNA]</scope>
    <source>
        <strain evidence="2 3">S2T63</strain>
    </source>
</reference>
<sequence>MSEKKAYSIPEVATAVGLSVTSVREAIDKGDLKVKYPNRKPIILSADVDSWLESLSDEKPATR</sequence>
<dbReference type="RefSeq" id="WP_121059995.1">
    <property type="nucleotide sequence ID" value="NZ_RCDB01000003.1"/>
</dbReference>
<dbReference type="OrthoDB" id="5084069at2"/>